<organism evidence="7 8">
    <name type="scientific">Marinomonas phaeophyticola</name>
    <dbReference type="NCBI Taxonomy" id="3004091"/>
    <lineage>
        <taxon>Bacteria</taxon>
        <taxon>Pseudomonadati</taxon>
        <taxon>Pseudomonadota</taxon>
        <taxon>Gammaproteobacteria</taxon>
        <taxon>Oceanospirillales</taxon>
        <taxon>Oceanospirillaceae</taxon>
        <taxon>Marinomonas</taxon>
    </lineage>
</organism>
<dbReference type="InterPro" id="IPR007807">
    <property type="entry name" value="TcmA/NAT10_helicase"/>
</dbReference>
<keyword evidence="3" id="KW-0547">Nucleotide-binding</keyword>
<evidence type="ECO:0000256" key="5">
    <source>
        <dbReference type="ARBA" id="ARBA00023315"/>
    </source>
</evidence>
<evidence type="ECO:0000313" key="7">
    <source>
        <dbReference type="EMBL" id="MCZ2720875.1"/>
    </source>
</evidence>
<reference evidence="7" key="1">
    <citation type="submission" date="2022-12" db="EMBL/GenBank/DDBJ databases">
        <title>Marinomonas 15G1-11 sp. nov, isolated from marine algae.</title>
        <authorList>
            <person name="Butt M."/>
            <person name="Choi D.G."/>
            <person name="Kim J.M."/>
            <person name="Lee J.K."/>
            <person name="Baek J.H."/>
            <person name="Jeon C.O."/>
        </authorList>
    </citation>
    <scope>NUCLEOTIDE SEQUENCE</scope>
    <source>
        <strain evidence="7">15G1-11</strain>
    </source>
</reference>
<comment type="caution">
    <text evidence="7">The sequence shown here is derived from an EMBL/GenBank/DDBJ whole genome shotgun (WGS) entry which is preliminary data.</text>
</comment>
<dbReference type="PROSITE" id="PS51186">
    <property type="entry name" value="GNAT"/>
    <property type="match status" value="1"/>
</dbReference>
<keyword evidence="8" id="KW-1185">Reference proteome</keyword>
<evidence type="ECO:0000256" key="2">
    <source>
        <dbReference type="ARBA" id="ARBA00022694"/>
    </source>
</evidence>
<dbReference type="InterPro" id="IPR032672">
    <property type="entry name" value="TmcA/NAT10/Kre33"/>
</dbReference>
<accession>A0ABT4JR72</accession>
<proteinExistence type="predicted"/>
<dbReference type="EC" id="2.3.1.-" evidence="7"/>
<dbReference type="Gene3D" id="3.40.50.11040">
    <property type="match status" value="1"/>
</dbReference>
<keyword evidence="2" id="KW-0819">tRNA processing</keyword>
<dbReference type="InterPro" id="IPR027417">
    <property type="entry name" value="P-loop_NTPase"/>
</dbReference>
<dbReference type="InterPro" id="IPR013562">
    <property type="entry name" value="TmcA/NAT10_N"/>
</dbReference>
<name>A0ABT4JR72_9GAMM</name>
<evidence type="ECO:0000256" key="4">
    <source>
        <dbReference type="ARBA" id="ARBA00022840"/>
    </source>
</evidence>
<dbReference type="Gene3D" id="3.40.630.30">
    <property type="match status" value="1"/>
</dbReference>
<gene>
    <name evidence="7" type="ORF">O1D97_04250</name>
</gene>
<dbReference type="Gene3D" id="3.40.50.300">
    <property type="entry name" value="P-loop containing nucleotide triphosphate hydrolases"/>
    <property type="match status" value="1"/>
</dbReference>
<keyword evidence="5 7" id="KW-0012">Acyltransferase</keyword>
<dbReference type="SUPFAM" id="SSF52540">
    <property type="entry name" value="P-loop containing nucleoside triphosphate hydrolases"/>
    <property type="match status" value="1"/>
</dbReference>
<dbReference type="RefSeq" id="WP_269123111.1">
    <property type="nucleotide sequence ID" value="NZ_JAPUBN010000011.1"/>
</dbReference>
<feature type="domain" description="N-acetyltransferase" evidence="6">
    <location>
        <begin position="414"/>
        <end position="557"/>
    </location>
</feature>
<evidence type="ECO:0000256" key="3">
    <source>
        <dbReference type="ARBA" id="ARBA00022741"/>
    </source>
</evidence>
<dbReference type="EMBL" id="JAPUBN010000011">
    <property type="protein sequence ID" value="MCZ2720875.1"/>
    <property type="molecule type" value="Genomic_DNA"/>
</dbReference>
<dbReference type="Proteomes" id="UP001149719">
    <property type="component" value="Unassembled WGS sequence"/>
</dbReference>
<keyword evidence="4" id="KW-0067">ATP-binding</keyword>
<evidence type="ECO:0000259" key="6">
    <source>
        <dbReference type="PROSITE" id="PS51186"/>
    </source>
</evidence>
<dbReference type="Pfam" id="PF08351">
    <property type="entry name" value="TmcA_N"/>
    <property type="match status" value="1"/>
</dbReference>
<dbReference type="Pfam" id="PF05127">
    <property type="entry name" value="NAT10_TcmA_helicase"/>
    <property type="match status" value="1"/>
</dbReference>
<dbReference type="SUPFAM" id="SSF55729">
    <property type="entry name" value="Acyl-CoA N-acyltransferases (Nat)"/>
    <property type="match status" value="1"/>
</dbReference>
<dbReference type="GO" id="GO:0016746">
    <property type="term" value="F:acyltransferase activity"/>
    <property type="evidence" value="ECO:0007669"/>
    <property type="project" value="UniProtKB-KW"/>
</dbReference>
<sequence length="691" mass="78752">MHAIHQHRHIHILIGSIQERLNAFHELTKNFHTPIVTCSNPDDILSGSQENGRFTFYPFKKLPLLLGKTSDAILFDIEQGICANGLAIASGCIRGGGLFAIGLSDISTWMSTPDQELKKYLPWPLTPESEVSYFKHYLLQQLKIDTNHTMKITYLHNKTLFSPLPSIFEVNDHFQLTDQQQQSLTSTQKHLTQHEPAVVIMTAHRGRGKSTVQGILAAELETEGWRIAITAPRKEAVKTLKIHYEKYKTHQKALPFYAIDELIFSPLTIDCLIVDEAAAFPVSTLATLLTLYPRIVFSSTDHGYEIGGRGFGIRFLKQVKHSQVKLLECTLDKPVRWKENDPLERWVDNTLCLYQSPLITRKPLAEEPISTHLFIKGKEWLNNITLLKTAFGLLVSAHYQTSPSDLRWLLDDPSVITCIRFEASQIISIAVMTQEGPIDESLRQAILEGTRRPRGHLLPQSLLAHEGWLSAAEFKYWRVSRIATLSTHQGEGYASQLLTEIERLATNQDIDILCTSFSAQPELIQFWQKNGFHIVRLGNAKDQSSGNYSIMMAKGLSLKAKTTIKKWHFDFQENFYITALLGTQDLTAELIISIFYSPYETMSESTYPYLERDGRDIRLFIEKHRPLSSIRPQLTRFIIQLIKTKCLNVTNPDHIYLCDLALGKISEHSHPYQSKKQFIEKVKKTLSAFLK</sequence>
<dbReference type="PANTHER" id="PTHR10925:SF5">
    <property type="entry name" value="RNA CYTIDINE ACETYLTRANSFERASE"/>
    <property type="match status" value="1"/>
</dbReference>
<dbReference type="InterPro" id="IPR016181">
    <property type="entry name" value="Acyl_CoA_acyltransferase"/>
</dbReference>
<evidence type="ECO:0000313" key="8">
    <source>
        <dbReference type="Proteomes" id="UP001149719"/>
    </source>
</evidence>
<protein>
    <submittedName>
        <fullName evidence="7">GNAT family N-acetyltransferase</fullName>
        <ecNumber evidence="7">2.3.1.-</ecNumber>
    </submittedName>
</protein>
<evidence type="ECO:0000256" key="1">
    <source>
        <dbReference type="ARBA" id="ARBA00022679"/>
    </source>
</evidence>
<dbReference type="InterPro" id="IPR000182">
    <property type="entry name" value="GNAT_dom"/>
</dbReference>
<dbReference type="PANTHER" id="PTHR10925">
    <property type="entry name" value="N-ACETYLTRANSFERASE 10"/>
    <property type="match status" value="1"/>
</dbReference>
<dbReference type="Pfam" id="PF13718">
    <property type="entry name" value="GNAT_acetyltr_2"/>
    <property type="match status" value="1"/>
</dbReference>
<dbReference type="CDD" id="cd04301">
    <property type="entry name" value="NAT_SF"/>
    <property type="match status" value="1"/>
</dbReference>
<keyword evidence="1 7" id="KW-0808">Transferase</keyword>